<comment type="caution">
    <text evidence="5">The sequence shown here is derived from an EMBL/GenBank/DDBJ whole genome shotgun (WGS) entry which is preliminary data.</text>
</comment>
<evidence type="ECO:0000256" key="1">
    <source>
        <dbReference type="ARBA" id="ARBA00022448"/>
    </source>
</evidence>
<dbReference type="PROSITE" id="PS50893">
    <property type="entry name" value="ABC_TRANSPORTER_2"/>
    <property type="match status" value="1"/>
</dbReference>
<keyword evidence="3" id="KW-0067">ATP-binding</keyword>
<dbReference type="PANTHER" id="PTHR42939">
    <property type="entry name" value="ABC TRANSPORTER ATP-BINDING PROTEIN ALBC-RELATED"/>
    <property type="match status" value="1"/>
</dbReference>
<sequence length="254" mass="27737">NLIMANDLAAIETFDLTKKFGSLTAVNNIDLTVNKGEIFGFLGPNGAGKTTTIKLLTGLLKPTTGTAKIMGNDIQENPIEAKAVIGLVPDEPRIYEKLTGVEFLRFMGNLFGIEKGSIERKIGELLKLFDLANRGEELIQGYSHGMKQKISIAGALIHSPGVLFFDEPTVGLDPKSARIIKDILKFRARSGDCIFMSTHILEIAESMCDRIGIIQDGKLIAVGNMEELRKLSKDDKGNLEEIFLQLTGGDEDID</sequence>
<dbReference type="InterPro" id="IPR027417">
    <property type="entry name" value="P-loop_NTPase"/>
</dbReference>
<dbReference type="InterPro" id="IPR017871">
    <property type="entry name" value="ABC_transporter-like_CS"/>
</dbReference>
<dbReference type="PANTHER" id="PTHR42939:SF1">
    <property type="entry name" value="ABC TRANSPORTER ATP-BINDING PROTEIN ALBC-RELATED"/>
    <property type="match status" value="1"/>
</dbReference>
<dbReference type="Pfam" id="PF00005">
    <property type="entry name" value="ABC_tran"/>
    <property type="match status" value="1"/>
</dbReference>
<organism evidence="5">
    <name type="scientific">marine sediment metagenome</name>
    <dbReference type="NCBI Taxonomy" id="412755"/>
    <lineage>
        <taxon>unclassified sequences</taxon>
        <taxon>metagenomes</taxon>
        <taxon>ecological metagenomes</taxon>
    </lineage>
</organism>
<dbReference type="InterPro" id="IPR003593">
    <property type="entry name" value="AAA+_ATPase"/>
</dbReference>
<dbReference type="SMART" id="SM00382">
    <property type="entry name" value="AAA"/>
    <property type="match status" value="1"/>
</dbReference>
<dbReference type="Gene3D" id="3.40.50.300">
    <property type="entry name" value="P-loop containing nucleotide triphosphate hydrolases"/>
    <property type="match status" value="1"/>
</dbReference>
<feature type="non-terminal residue" evidence="5">
    <location>
        <position position="254"/>
    </location>
</feature>
<proteinExistence type="predicted"/>
<dbReference type="EMBL" id="BARU01035531">
    <property type="protein sequence ID" value="GAH81623.1"/>
    <property type="molecule type" value="Genomic_DNA"/>
</dbReference>
<dbReference type="AlphaFoldDB" id="X1KHT1"/>
<dbReference type="InterPro" id="IPR003439">
    <property type="entry name" value="ABC_transporter-like_ATP-bd"/>
</dbReference>
<dbReference type="GO" id="GO:0016887">
    <property type="term" value="F:ATP hydrolysis activity"/>
    <property type="evidence" value="ECO:0007669"/>
    <property type="project" value="InterPro"/>
</dbReference>
<evidence type="ECO:0000256" key="3">
    <source>
        <dbReference type="ARBA" id="ARBA00022840"/>
    </source>
</evidence>
<dbReference type="SUPFAM" id="SSF52540">
    <property type="entry name" value="P-loop containing nucleoside triphosphate hydrolases"/>
    <property type="match status" value="1"/>
</dbReference>
<evidence type="ECO:0000259" key="4">
    <source>
        <dbReference type="PROSITE" id="PS50893"/>
    </source>
</evidence>
<keyword evidence="2" id="KW-0547">Nucleotide-binding</keyword>
<keyword evidence="1" id="KW-0813">Transport</keyword>
<name>X1KHT1_9ZZZZ</name>
<feature type="domain" description="ABC transporter" evidence="4">
    <location>
        <begin position="11"/>
        <end position="241"/>
    </location>
</feature>
<evidence type="ECO:0000313" key="5">
    <source>
        <dbReference type="EMBL" id="GAH81623.1"/>
    </source>
</evidence>
<accession>X1KHT1</accession>
<reference evidence="5" key="1">
    <citation type="journal article" date="2014" name="Front. Microbiol.">
        <title>High frequency of phylogenetically diverse reductive dehalogenase-homologous genes in deep subseafloor sedimentary metagenomes.</title>
        <authorList>
            <person name="Kawai M."/>
            <person name="Futagami T."/>
            <person name="Toyoda A."/>
            <person name="Takaki Y."/>
            <person name="Nishi S."/>
            <person name="Hori S."/>
            <person name="Arai W."/>
            <person name="Tsubouchi T."/>
            <person name="Morono Y."/>
            <person name="Uchiyama I."/>
            <person name="Ito T."/>
            <person name="Fujiyama A."/>
            <person name="Inagaki F."/>
            <person name="Takami H."/>
        </authorList>
    </citation>
    <scope>NUCLEOTIDE SEQUENCE</scope>
    <source>
        <strain evidence="5">Expedition CK06-06</strain>
    </source>
</reference>
<dbReference type="InterPro" id="IPR051782">
    <property type="entry name" value="ABC_Transporter_VariousFunc"/>
</dbReference>
<dbReference type="PROSITE" id="PS00211">
    <property type="entry name" value="ABC_TRANSPORTER_1"/>
    <property type="match status" value="1"/>
</dbReference>
<feature type="non-terminal residue" evidence="5">
    <location>
        <position position="1"/>
    </location>
</feature>
<evidence type="ECO:0000256" key="2">
    <source>
        <dbReference type="ARBA" id="ARBA00022741"/>
    </source>
</evidence>
<dbReference type="GO" id="GO:0005524">
    <property type="term" value="F:ATP binding"/>
    <property type="evidence" value="ECO:0007669"/>
    <property type="project" value="UniProtKB-KW"/>
</dbReference>
<protein>
    <recommendedName>
        <fullName evidence="4">ABC transporter domain-containing protein</fullName>
    </recommendedName>
</protein>
<gene>
    <name evidence="5" type="ORF">S03H2_55602</name>
</gene>